<sequence>MHEHPCRGGKEVGEAIKYWSHYERYSHKCPHKVSLVDLLRMSEVLNNVRSSRMFMKREDSLRSGDAHPLR</sequence>
<dbReference type="EMBL" id="JARK01001691">
    <property type="protein sequence ID" value="EYB82644.1"/>
    <property type="molecule type" value="Genomic_DNA"/>
</dbReference>
<name>A0A016RXE1_9BILA</name>
<dbReference type="Proteomes" id="UP000024635">
    <property type="component" value="Unassembled WGS sequence"/>
</dbReference>
<keyword evidence="2" id="KW-1185">Reference proteome</keyword>
<comment type="caution">
    <text evidence="1">The sequence shown here is derived from an EMBL/GenBank/DDBJ whole genome shotgun (WGS) entry which is preliminary data.</text>
</comment>
<proteinExistence type="predicted"/>
<protein>
    <submittedName>
        <fullName evidence="1">Uncharacterized protein</fullName>
    </submittedName>
</protein>
<reference evidence="2" key="1">
    <citation type="journal article" date="2015" name="Nat. Genet.">
        <title>The genome and transcriptome of the zoonotic hookworm Ancylostoma ceylanicum identify infection-specific gene families.</title>
        <authorList>
            <person name="Schwarz E.M."/>
            <person name="Hu Y."/>
            <person name="Antoshechkin I."/>
            <person name="Miller M.M."/>
            <person name="Sternberg P.W."/>
            <person name="Aroian R.V."/>
        </authorList>
    </citation>
    <scope>NUCLEOTIDE SEQUENCE</scope>
    <source>
        <strain evidence="2">HY135</strain>
    </source>
</reference>
<evidence type="ECO:0000313" key="2">
    <source>
        <dbReference type="Proteomes" id="UP000024635"/>
    </source>
</evidence>
<evidence type="ECO:0000313" key="1">
    <source>
        <dbReference type="EMBL" id="EYB82644.1"/>
    </source>
</evidence>
<organism evidence="1 2">
    <name type="scientific">Ancylostoma ceylanicum</name>
    <dbReference type="NCBI Taxonomy" id="53326"/>
    <lineage>
        <taxon>Eukaryota</taxon>
        <taxon>Metazoa</taxon>
        <taxon>Ecdysozoa</taxon>
        <taxon>Nematoda</taxon>
        <taxon>Chromadorea</taxon>
        <taxon>Rhabditida</taxon>
        <taxon>Rhabditina</taxon>
        <taxon>Rhabditomorpha</taxon>
        <taxon>Strongyloidea</taxon>
        <taxon>Ancylostomatidae</taxon>
        <taxon>Ancylostomatinae</taxon>
        <taxon>Ancylostoma</taxon>
    </lineage>
</organism>
<accession>A0A016RXE1</accession>
<dbReference type="AlphaFoldDB" id="A0A016RXE1"/>
<gene>
    <name evidence="1" type="primary">Acey_s0355.g3341</name>
    <name evidence="1" type="ORF">Y032_0355g3341</name>
</gene>